<feature type="transmembrane region" description="Helical" evidence="8">
    <location>
        <begin position="12"/>
        <end position="36"/>
    </location>
</feature>
<dbReference type="PANTHER" id="PTHR45436:SF5">
    <property type="entry name" value="SENSOR HISTIDINE KINASE TRCS"/>
    <property type="match status" value="1"/>
</dbReference>
<dbReference type="Pfam" id="PF02518">
    <property type="entry name" value="HATPase_c"/>
    <property type="match status" value="1"/>
</dbReference>
<keyword evidence="4" id="KW-0808">Transferase</keyword>
<dbReference type="SUPFAM" id="SSF55874">
    <property type="entry name" value="ATPase domain of HSP90 chaperone/DNA topoisomerase II/histidine kinase"/>
    <property type="match status" value="1"/>
</dbReference>
<dbReference type="SMART" id="SM00387">
    <property type="entry name" value="HATPase_c"/>
    <property type="match status" value="1"/>
</dbReference>
<protein>
    <recommendedName>
        <fullName evidence="2">histidine kinase</fullName>
        <ecNumber evidence="2">2.7.13.3</ecNumber>
    </recommendedName>
</protein>
<dbReference type="EMBL" id="JACGWV010000002">
    <property type="protein sequence ID" value="MBA8809846.1"/>
    <property type="molecule type" value="Genomic_DNA"/>
</dbReference>
<feature type="transmembrane region" description="Helical" evidence="8">
    <location>
        <begin position="42"/>
        <end position="63"/>
    </location>
</feature>
<reference evidence="10 11" key="1">
    <citation type="submission" date="2020-07" db="EMBL/GenBank/DDBJ databases">
        <title>Sequencing the genomes of 1000 actinobacteria strains.</title>
        <authorList>
            <person name="Klenk H.-P."/>
        </authorList>
    </citation>
    <scope>NUCLEOTIDE SEQUENCE [LARGE SCALE GENOMIC DNA]</scope>
    <source>
        <strain evidence="10 11">DSM 44121</strain>
    </source>
</reference>
<gene>
    <name evidence="10" type="ORF">FHX71_003822</name>
</gene>
<evidence type="ECO:0000256" key="7">
    <source>
        <dbReference type="SAM" id="MobiDB-lite"/>
    </source>
</evidence>
<dbReference type="RefSeq" id="WP_182619052.1">
    <property type="nucleotide sequence ID" value="NZ_BAAATF010000004.1"/>
</dbReference>
<dbReference type="Gene3D" id="3.30.565.10">
    <property type="entry name" value="Histidine kinase-like ATPase, C-terminal domain"/>
    <property type="match status" value="1"/>
</dbReference>
<keyword evidence="8" id="KW-0812">Transmembrane</keyword>
<dbReference type="PANTHER" id="PTHR45436">
    <property type="entry name" value="SENSOR HISTIDINE KINASE YKOH"/>
    <property type="match status" value="1"/>
</dbReference>
<keyword evidence="8" id="KW-1133">Transmembrane helix</keyword>
<keyword evidence="11" id="KW-1185">Reference proteome</keyword>
<comment type="catalytic activity">
    <reaction evidence="1">
        <text>ATP + protein L-histidine = ADP + protein N-phospho-L-histidine.</text>
        <dbReference type="EC" id="2.7.13.3"/>
    </reaction>
</comment>
<keyword evidence="8" id="KW-0472">Membrane</keyword>
<feature type="domain" description="Histidine kinase/HSP90-like ATPase" evidence="9">
    <location>
        <begin position="252"/>
        <end position="365"/>
    </location>
</feature>
<feature type="region of interest" description="Disordered" evidence="7">
    <location>
        <begin position="449"/>
        <end position="558"/>
    </location>
</feature>
<dbReference type="EC" id="2.7.13.3" evidence="2"/>
<dbReference type="Proteomes" id="UP000540568">
    <property type="component" value="Unassembled WGS sequence"/>
</dbReference>
<evidence type="ECO:0000256" key="1">
    <source>
        <dbReference type="ARBA" id="ARBA00000085"/>
    </source>
</evidence>
<comment type="caution">
    <text evidence="10">The sequence shown here is derived from an EMBL/GenBank/DDBJ whole genome shotgun (WGS) entry which is preliminary data.</text>
</comment>
<evidence type="ECO:0000256" key="3">
    <source>
        <dbReference type="ARBA" id="ARBA00022553"/>
    </source>
</evidence>
<organism evidence="10 11">
    <name type="scientific">Promicromonospora sukumoe</name>
    <dbReference type="NCBI Taxonomy" id="88382"/>
    <lineage>
        <taxon>Bacteria</taxon>
        <taxon>Bacillati</taxon>
        <taxon>Actinomycetota</taxon>
        <taxon>Actinomycetes</taxon>
        <taxon>Micrococcales</taxon>
        <taxon>Promicromonosporaceae</taxon>
        <taxon>Promicromonospora</taxon>
    </lineage>
</organism>
<dbReference type="AlphaFoldDB" id="A0A7W3PFJ8"/>
<dbReference type="InterPro" id="IPR036890">
    <property type="entry name" value="HATPase_C_sf"/>
</dbReference>
<feature type="coiled-coil region" evidence="6">
    <location>
        <begin position="73"/>
        <end position="100"/>
    </location>
</feature>
<dbReference type="GO" id="GO:0004673">
    <property type="term" value="F:protein histidine kinase activity"/>
    <property type="evidence" value="ECO:0007669"/>
    <property type="project" value="UniProtKB-EC"/>
</dbReference>
<name>A0A7W3PFJ8_9MICO</name>
<evidence type="ECO:0000313" key="11">
    <source>
        <dbReference type="Proteomes" id="UP000540568"/>
    </source>
</evidence>
<keyword evidence="6" id="KW-0175">Coiled coil</keyword>
<sequence>MSSAPPPSRLRQVAPWVCVAGVLAYVLVAPVLFTATGASSTWPAWLVGIAAVGLAVAAALIAARSSRDDLASHEDLLLAYRRAEERAEAASKALDALAKEQLPAFLESEPAPPLPHLPGDARAQARLDEAAGMLARVQEERVARRDAVQVAVVALSRKVQAAAHRIQEEAARMVQRHPTDPDILQTSMRVDHAAAQQARQAQSLAALCGEWPGQQWSEPLPLPDVVKGAASRITAFHRVEVSGDPGVAVSARIVEPLIHLVAELLSNATQSSPPTTQVLVALRQVQRGAVVEIDDCGVGLDLKQLEQARDIASGKREISITELGEIPQTGLAVVGTYARRHGFRVDVTESVYGGLRAIVMIPAELTEAVVPSGMLTPAATLPSANVPSTGVAALASSRTATAVVEAPLAPELPAAKPAEDDEWPAPAAPDAATVLPVEPLTARGDVVDDEEETPVAGAHVKAPDELPLRPGRARPEDDEFPEPHALPQRRSRRGEAGSPGDRAEPGPELRTEDTGPAQTAEEAGEWMGAFFSSSEARFGDSPDSSEPSAGAGGTSEDR</sequence>
<accession>A0A7W3PFJ8</accession>
<dbReference type="InterPro" id="IPR050428">
    <property type="entry name" value="TCS_sensor_his_kinase"/>
</dbReference>
<dbReference type="InterPro" id="IPR003594">
    <property type="entry name" value="HATPase_dom"/>
</dbReference>
<keyword evidence="5 10" id="KW-0418">Kinase</keyword>
<dbReference type="GO" id="GO:0005886">
    <property type="term" value="C:plasma membrane"/>
    <property type="evidence" value="ECO:0007669"/>
    <property type="project" value="TreeGrafter"/>
</dbReference>
<evidence type="ECO:0000256" key="5">
    <source>
        <dbReference type="ARBA" id="ARBA00022777"/>
    </source>
</evidence>
<evidence type="ECO:0000256" key="4">
    <source>
        <dbReference type="ARBA" id="ARBA00022679"/>
    </source>
</evidence>
<feature type="region of interest" description="Disordered" evidence="7">
    <location>
        <begin position="415"/>
        <end position="437"/>
    </location>
</feature>
<feature type="compositionally biased region" description="Basic and acidic residues" evidence="7">
    <location>
        <begin position="501"/>
        <end position="513"/>
    </location>
</feature>
<evidence type="ECO:0000313" key="10">
    <source>
        <dbReference type="EMBL" id="MBA8809846.1"/>
    </source>
</evidence>
<evidence type="ECO:0000256" key="2">
    <source>
        <dbReference type="ARBA" id="ARBA00012438"/>
    </source>
</evidence>
<evidence type="ECO:0000256" key="8">
    <source>
        <dbReference type="SAM" id="Phobius"/>
    </source>
</evidence>
<evidence type="ECO:0000259" key="9">
    <source>
        <dbReference type="SMART" id="SM00387"/>
    </source>
</evidence>
<keyword evidence="3" id="KW-0597">Phosphoprotein</keyword>
<dbReference type="GO" id="GO:0000160">
    <property type="term" value="P:phosphorelay signal transduction system"/>
    <property type="evidence" value="ECO:0007669"/>
    <property type="project" value="TreeGrafter"/>
</dbReference>
<proteinExistence type="predicted"/>
<evidence type="ECO:0000256" key="6">
    <source>
        <dbReference type="SAM" id="Coils"/>
    </source>
</evidence>